<accession>A0A6J5RFN0</accession>
<gene>
    <name evidence="1" type="ORF">UFOVP1233_33</name>
</gene>
<organism evidence="1">
    <name type="scientific">uncultured Caudovirales phage</name>
    <dbReference type="NCBI Taxonomy" id="2100421"/>
    <lineage>
        <taxon>Viruses</taxon>
        <taxon>Duplodnaviria</taxon>
        <taxon>Heunggongvirae</taxon>
        <taxon>Uroviricota</taxon>
        <taxon>Caudoviricetes</taxon>
        <taxon>Peduoviridae</taxon>
        <taxon>Maltschvirus</taxon>
        <taxon>Maltschvirus maltsch</taxon>
    </lineage>
</organism>
<evidence type="ECO:0000313" key="1">
    <source>
        <dbReference type="EMBL" id="CAB4192391.1"/>
    </source>
</evidence>
<protein>
    <submittedName>
        <fullName evidence="1">Uncharacterized protein</fullName>
    </submittedName>
</protein>
<reference evidence="1" key="1">
    <citation type="submission" date="2020-05" db="EMBL/GenBank/DDBJ databases">
        <authorList>
            <person name="Chiriac C."/>
            <person name="Salcher M."/>
            <person name="Ghai R."/>
            <person name="Kavagutti S V."/>
        </authorList>
    </citation>
    <scope>NUCLEOTIDE SEQUENCE</scope>
</reference>
<name>A0A6J5RFN0_9CAUD</name>
<sequence length="35" mass="3797">MKLLPTLALGILLAVLIYFLADGPGLLEIIDNPKF</sequence>
<proteinExistence type="predicted"/>
<dbReference type="EMBL" id="LR797187">
    <property type="protein sequence ID" value="CAB4192391.1"/>
    <property type="molecule type" value="Genomic_DNA"/>
</dbReference>